<organism evidence="2 3">
    <name type="scientific">candidate division TA06 bacterium</name>
    <dbReference type="NCBI Taxonomy" id="2250710"/>
    <lineage>
        <taxon>Bacteria</taxon>
        <taxon>Bacteria division TA06</taxon>
    </lineage>
</organism>
<dbReference type="AlphaFoldDB" id="A0A660SLG9"/>
<dbReference type="Proteomes" id="UP000271125">
    <property type="component" value="Unassembled WGS sequence"/>
</dbReference>
<evidence type="ECO:0008006" key="4">
    <source>
        <dbReference type="Google" id="ProtNLM"/>
    </source>
</evidence>
<evidence type="ECO:0000313" key="2">
    <source>
        <dbReference type="EMBL" id="RKX71634.1"/>
    </source>
</evidence>
<gene>
    <name evidence="2" type="ORF">DRP43_02315</name>
</gene>
<keyword evidence="1" id="KW-1133">Transmembrane helix</keyword>
<proteinExistence type="predicted"/>
<comment type="caution">
    <text evidence="2">The sequence shown here is derived from an EMBL/GenBank/DDBJ whole genome shotgun (WGS) entry which is preliminary data.</text>
</comment>
<name>A0A660SLG9_UNCT6</name>
<keyword evidence="1" id="KW-0812">Transmembrane</keyword>
<reference evidence="2 3" key="1">
    <citation type="submission" date="2018-06" db="EMBL/GenBank/DDBJ databases">
        <title>Extensive metabolic versatility and redundancy in microbially diverse, dynamic hydrothermal sediments.</title>
        <authorList>
            <person name="Dombrowski N."/>
            <person name="Teske A."/>
            <person name="Baker B.J."/>
        </authorList>
    </citation>
    <scope>NUCLEOTIDE SEQUENCE [LARGE SCALE GENOMIC DNA]</scope>
    <source>
        <strain evidence="2">B10_G13</strain>
    </source>
</reference>
<dbReference type="EMBL" id="QNBD01000082">
    <property type="protein sequence ID" value="RKX71634.1"/>
    <property type="molecule type" value="Genomic_DNA"/>
</dbReference>
<evidence type="ECO:0000256" key="1">
    <source>
        <dbReference type="SAM" id="Phobius"/>
    </source>
</evidence>
<evidence type="ECO:0000313" key="3">
    <source>
        <dbReference type="Proteomes" id="UP000271125"/>
    </source>
</evidence>
<protein>
    <recommendedName>
        <fullName evidence="4">POTRA domain-containing protein</fullName>
    </recommendedName>
</protein>
<keyword evidence="1" id="KW-0472">Membrane</keyword>
<feature type="transmembrane region" description="Helical" evidence="1">
    <location>
        <begin position="16"/>
        <end position="38"/>
    </location>
</feature>
<sequence length="216" mass="25449">MILTVKRAKKHRRNLFIIKTLIIIFILFMLTVSVYILYNKLFIIKTVESSDDIKQAVEEKVIGKSLLSIKYMEITKLISSTYMSYDIKISKLIPGKLVITKKEIEPIIHIIDENIYINNYGQKFRVKSKQFYSSLKIYGKVSDLQIKKMINLSNRGIFKRVYVKNGYYIGKRDNDINVVFNYIDNTLAKRINRVAKIENGENYTMDIRFKNQVIIR</sequence>
<accession>A0A660SLG9</accession>